<feature type="transmembrane region" description="Helical" evidence="1">
    <location>
        <begin position="6"/>
        <end position="27"/>
    </location>
</feature>
<feature type="transmembrane region" description="Helical" evidence="1">
    <location>
        <begin position="217"/>
        <end position="237"/>
    </location>
</feature>
<dbReference type="Proteomes" id="UP000188243">
    <property type="component" value="Chromosome"/>
</dbReference>
<keyword evidence="1" id="KW-0812">Transmembrane</keyword>
<sequence length="246" mass="27310">MLITSLVMSLNQLLPVAILLVLLQVVAKQSRAQVWFVLVIAAVMSFLYMQSASWVSQWFEHQGLEYSQIGLCVSAFVAALVFAIKQKTAAFYVAVISTTTLYLSHYIIYLTSFWQNSDVGQSLFIGTLLGVGICLSFSVLLYFFMNAIKQRFGIYPLLVLLALNSAAKLLVALDLASQIDLITNTATVWDLRDILSENSELGRVLRALVGYEATPDFISVLIYSMSSALFLSLCYFIPASITKERV</sequence>
<protein>
    <submittedName>
        <fullName evidence="2">Iron transporter</fullName>
    </submittedName>
</protein>
<dbReference type="RefSeq" id="WP_077535425.1">
    <property type="nucleotide sequence ID" value="NZ_CP019628.1"/>
</dbReference>
<evidence type="ECO:0000313" key="2">
    <source>
        <dbReference type="EMBL" id="AQP98701.1"/>
    </source>
</evidence>
<accession>A0A1Q2GUA0</accession>
<organism evidence="2 3">
    <name type="scientific">Pseudoalteromonas aliena</name>
    <dbReference type="NCBI Taxonomy" id="247523"/>
    <lineage>
        <taxon>Bacteria</taxon>
        <taxon>Pseudomonadati</taxon>
        <taxon>Pseudomonadota</taxon>
        <taxon>Gammaproteobacteria</taxon>
        <taxon>Alteromonadales</taxon>
        <taxon>Pseudoalteromonadaceae</taxon>
        <taxon>Pseudoalteromonas</taxon>
    </lineage>
</organism>
<feature type="transmembrane region" description="Helical" evidence="1">
    <location>
        <begin position="152"/>
        <end position="173"/>
    </location>
</feature>
<feature type="transmembrane region" description="Helical" evidence="1">
    <location>
        <begin position="34"/>
        <end position="54"/>
    </location>
</feature>
<dbReference type="STRING" id="247523.B0W48_02135"/>
<feature type="transmembrane region" description="Helical" evidence="1">
    <location>
        <begin position="66"/>
        <end position="84"/>
    </location>
</feature>
<feature type="transmembrane region" description="Helical" evidence="1">
    <location>
        <begin position="123"/>
        <end position="145"/>
    </location>
</feature>
<feature type="transmembrane region" description="Helical" evidence="1">
    <location>
        <begin position="91"/>
        <end position="111"/>
    </location>
</feature>
<dbReference type="EMBL" id="CP019628">
    <property type="protein sequence ID" value="AQP98701.1"/>
    <property type="molecule type" value="Genomic_DNA"/>
</dbReference>
<evidence type="ECO:0000256" key="1">
    <source>
        <dbReference type="SAM" id="Phobius"/>
    </source>
</evidence>
<dbReference type="AlphaFoldDB" id="A0A1Q2GUA0"/>
<dbReference type="KEGG" id="paln:B0W48_02135"/>
<name>A0A1Q2GUA0_9GAMM</name>
<proteinExistence type="predicted"/>
<evidence type="ECO:0000313" key="3">
    <source>
        <dbReference type="Proteomes" id="UP000188243"/>
    </source>
</evidence>
<keyword evidence="1" id="KW-0472">Membrane</keyword>
<keyword evidence="1" id="KW-1133">Transmembrane helix</keyword>
<reference evidence="2 3" key="1">
    <citation type="submission" date="2017-02" db="EMBL/GenBank/DDBJ databases">
        <title>Complete genome sequence of the cold-active Pseudoalteromonas aliena strain EH1 isolated from Arctic seawater.</title>
        <authorList>
            <person name="Kim E."/>
            <person name="Heo E."/>
            <person name="Kim H."/>
            <person name="Kim D."/>
        </authorList>
    </citation>
    <scope>NUCLEOTIDE SEQUENCE [LARGE SCALE GENOMIC DNA]</scope>
    <source>
        <strain evidence="2 3">EH1</strain>
    </source>
</reference>
<gene>
    <name evidence="2" type="ORF">B0W48_02135</name>
</gene>